<keyword evidence="3" id="KW-1185">Reference proteome</keyword>
<dbReference type="Pfam" id="PF07119">
    <property type="entry name" value="DUF1375"/>
    <property type="match status" value="1"/>
</dbReference>
<keyword evidence="1" id="KW-0732">Signal</keyword>
<reference evidence="2 3" key="1">
    <citation type="submission" date="2024-07" db="EMBL/GenBank/DDBJ databases">
        <title>Uliginosibacterium paludis KCTC:42655.</title>
        <authorList>
            <person name="Kim M.K."/>
        </authorList>
    </citation>
    <scope>NUCLEOTIDE SEQUENCE [LARGE SCALE GENOMIC DNA]</scope>
    <source>
        <strain evidence="2 3">KCTC 42655</strain>
    </source>
</reference>
<gene>
    <name evidence="2" type="ORF">ABVT11_16940</name>
</gene>
<dbReference type="PROSITE" id="PS51257">
    <property type="entry name" value="PROKAR_LIPOPROTEIN"/>
    <property type="match status" value="1"/>
</dbReference>
<evidence type="ECO:0000313" key="3">
    <source>
        <dbReference type="Proteomes" id="UP001548590"/>
    </source>
</evidence>
<proteinExistence type="predicted"/>
<organism evidence="2 3">
    <name type="scientific">Uliginosibacterium paludis</name>
    <dbReference type="NCBI Taxonomy" id="1615952"/>
    <lineage>
        <taxon>Bacteria</taxon>
        <taxon>Pseudomonadati</taxon>
        <taxon>Pseudomonadota</taxon>
        <taxon>Betaproteobacteria</taxon>
        <taxon>Rhodocyclales</taxon>
        <taxon>Zoogloeaceae</taxon>
        <taxon>Uliginosibacterium</taxon>
    </lineage>
</organism>
<comment type="caution">
    <text evidence="2">The sequence shown here is derived from an EMBL/GenBank/DDBJ whole genome shotgun (WGS) entry which is preliminary data.</text>
</comment>
<name>A0ABV2CUS6_9RHOO</name>
<accession>A0ABV2CUS6</accession>
<evidence type="ECO:0000256" key="1">
    <source>
        <dbReference type="SAM" id="SignalP"/>
    </source>
</evidence>
<dbReference type="InterPro" id="IPR010780">
    <property type="entry name" value="DUF1375"/>
</dbReference>
<protein>
    <submittedName>
        <fullName evidence="2">YceK/YidQ family lipoprotein</fullName>
    </submittedName>
</protein>
<dbReference type="Proteomes" id="UP001548590">
    <property type="component" value="Unassembled WGS sequence"/>
</dbReference>
<feature type="signal peptide" evidence="1">
    <location>
        <begin position="1"/>
        <end position="21"/>
    </location>
</feature>
<keyword evidence="2" id="KW-0449">Lipoprotein</keyword>
<sequence>MIKKTACIAFSLLLSGCSSLAVHSDGFGYPYAGAEKSITQMPCAIGTSGAALFIPVPFILADLPLSAVLDTLLLPFDLVVTSKEKRQEVVGLKGCS</sequence>
<evidence type="ECO:0000313" key="2">
    <source>
        <dbReference type="EMBL" id="MET1491528.1"/>
    </source>
</evidence>
<feature type="chain" id="PRO_5045767755" evidence="1">
    <location>
        <begin position="22"/>
        <end position="96"/>
    </location>
</feature>
<dbReference type="RefSeq" id="WP_353978513.1">
    <property type="nucleotide sequence ID" value="NZ_JBDIVF010000004.1"/>
</dbReference>
<dbReference type="EMBL" id="JBEWLZ010000012">
    <property type="protein sequence ID" value="MET1491528.1"/>
    <property type="molecule type" value="Genomic_DNA"/>
</dbReference>